<reference evidence="3" key="1">
    <citation type="submission" date="2021-01" db="EMBL/GenBank/DDBJ databases">
        <title>Modified the classification status of verrucomicrobia.</title>
        <authorList>
            <person name="Feng X."/>
        </authorList>
    </citation>
    <scope>NUCLEOTIDE SEQUENCE</scope>
    <source>
        <strain evidence="3">KCTC 13126</strain>
    </source>
</reference>
<name>A0A934RYV8_9BACT</name>
<gene>
    <name evidence="3" type="ORF">JIN87_05780</name>
</gene>
<dbReference type="EMBL" id="JAENIL010000008">
    <property type="protein sequence ID" value="MBK1876369.1"/>
    <property type="molecule type" value="Genomic_DNA"/>
</dbReference>
<comment type="caution">
    <text evidence="3">The sequence shown here is derived from an EMBL/GenBank/DDBJ whole genome shotgun (WGS) entry which is preliminary data.</text>
</comment>
<evidence type="ECO:0000313" key="4">
    <source>
        <dbReference type="Proteomes" id="UP000617628"/>
    </source>
</evidence>
<dbReference type="Gene3D" id="3.30.530.20">
    <property type="match status" value="1"/>
</dbReference>
<protein>
    <submittedName>
        <fullName evidence="3">SRPBCC domain-containing protein</fullName>
    </submittedName>
</protein>
<dbReference type="SUPFAM" id="SSF55961">
    <property type="entry name" value="Bet v1-like"/>
    <property type="match status" value="1"/>
</dbReference>
<dbReference type="AlphaFoldDB" id="A0A934RYV8"/>
<dbReference type="Proteomes" id="UP000617628">
    <property type="component" value="Unassembled WGS sequence"/>
</dbReference>
<sequence length="155" mass="18272">MSPYDRKLQREYTLPAAVARVWNVWTTDEGVRNFFSQNSLIGTEPGDPYEIYFMMDAPPGLRGSERCKILRKEPLKCFTFSWNAPPHLDQVRNQQTVVELRFESLNEDSTRLTLIHTGWGEGEQWDQAYSYFENAWFNIVLPRLEKYLSDQDPWS</sequence>
<evidence type="ECO:0000313" key="3">
    <source>
        <dbReference type="EMBL" id="MBK1876369.1"/>
    </source>
</evidence>
<evidence type="ECO:0000256" key="1">
    <source>
        <dbReference type="ARBA" id="ARBA00006817"/>
    </source>
</evidence>
<keyword evidence="4" id="KW-1185">Reference proteome</keyword>
<dbReference type="InterPro" id="IPR023393">
    <property type="entry name" value="START-like_dom_sf"/>
</dbReference>
<dbReference type="RefSeq" id="WP_200354583.1">
    <property type="nucleotide sequence ID" value="NZ_JAENIL010000008.1"/>
</dbReference>
<feature type="domain" description="Activator of Hsp90 ATPase homologue 1/2-like C-terminal" evidence="2">
    <location>
        <begin position="16"/>
        <end position="148"/>
    </location>
</feature>
<evidence type="ECO:0000259" key="2">
    <source>
        <dbReference type="Pfam" id="PF08327"/>
    </source>
</evidence>
<proteinExistence type="inferred from homology"/>
<comment type="similarity">
    <text evidence="1">Belongs to the AHA1 family.</text>
</comment>
<accession>A0A934RYV8</accession>
<dbReference type="CDD" id="cd07814">
    <property type="entry name" value="SRPBCC_CalC_Aha1-like"/>
    <property type="match status" value="1"/>
</dbReference>
<organism evidence="3 4">
    <name type="scientific">Pelagicoccus mobilis</name>
    <dbReference type="NCBI Taxonomy" id="415221"/>
    <lineage>
        <taxon>Bacteria</taxon>
        <taxon>Pseudomonadati</taxon>
        <taxon>Verrucomicrobiota</taxon>
        <taxon>Opitutia</taxon>
        <taxon>Puniceicoccales</taxon>
        <taxon>Pelagicoccaceae</taxon>
        <taxon>Pelagicoccus</taxon>
    </lineage>
</organism>
<dbReference type="Pfam" id="PF08327">
    <property type="entry name" value="AHSA1"/>
    <property type="match status" value="1"/>
</dbReference>
<dbReference type="InterPro" id="IPR013538">
    <property type="entry name" value="ASHA1/2-like_C"/>
</dbReference>